<dbReference type="EMBL" id="LAZR01052078">
    <property type="protein sequence ID" value="KKK83747.1"/>
    <property type="molecule type" value="Genomic_DNA"/>
</dbReference>
<dbReference type="AlphaFoldDB" id="A0A0F8YQR2"/>
<organism evidence="1">
    <name type="scientific">marine sediment metagenome</name>
    <dbReference type="NCBI Taxonomy" id="412755"/>
    <lineage>
        <taxon>unclassified sequences</taxon>
        <taxon>metagenomes</taxon>
        <taxon>ecological metagenomes</taxon>
    </lineage>
</organism>
<comment type="caution">
    <text evidence="1">The sequence shown here is derived from an EMBL/GenBank/DDBJ whole genome shotgun (WGS) entry which is preliminary data.</text>
</comment>
<reference evidence="1" key="1">
    <citation type="journal article" date="2015" name="Nature">
        <title>Complex archaea that bridge the gap between prokaryotes and eukaryotes.</title>
        <authorList>
            <person name="Spang A."/>
            <person name="Saw J.H."/>
            <person name="Jorgensen S.L."/>
            <person name="Zaremba-Niedzwiedzka K."/>
            <person name="Martijn J."/>
            <person name="Lind A.E."/>
            <person name="van Eijk R."/>
            <person name="Schleper C."/>
            <person name="Guy L."/>
            <person name="Ettema T.J."/>
        </authorList>
    </citation>
    <scope>NUCLEOTIDE SEQUENCE</scope>
</reference>
<gene>
    <name evidence="1" type="ORF">LCGC14_2790250</name>
</gene>
<evidence type="ECO:0008006" key="2">
    <source>
        <dbReference type="Google" id="ProtNLM"/>
    </source>
</evidence>
<protein>
    <recommendedName>
        <fullName evidence="2">ClpX-type ZB domain-containing protein</fullName>
    </recommendedName>
</protein>
<proteinExistence type="predicted"/>
<accession>A0A0F8YQR2</accession>
<evidence type="ECO:0000313" key="1">
    <source>
        <dbReference type="EMBL" id="KKK83747.1"/>
    </source>
</evidence>
<sequence>PSLSSNSQVPCWDCGQVPIDEKDRQTVALGFNCRVCFDRDTVELERFINSGLRTRTDG</sequence>
<feature type="non-terminal residue" evidence="1">
    <location>
        <position position="1"/>
    </location>
</feature>
<name>A0A0F8YQR2_9ZZZZ</name>